<name>A0A5B6VIK9_9ROSI</name>
<accession>A0A5B6VIK9</accession>
<keyword evidence="2" id="KW-1185">Reference proteome</keyword>
<evidence type="ECO:0000313" key="1">
    <source>
        <dbReference type="EMBL" id="KAA3468884.1"/>
    </source>
</evidence>
<protein>
    <submittedName>
        <fullName evidence="1">Uncharacterized protein</fullName>
    </submittedName>
</protein>
<gene>
    <name evidence="1" type="ORF">EPI10_014728</name>
</gene>
<dbReference type="OrthoDB" id="10525588at2759"/>
<dbReference type="EMBL" id="SMMG02000006">
    <property type="protein sequence ID" value="KAA3468884.1"/>
    <property type="molecule type" value="Genomic_DNA"/>
</dbReference>
<dbReference type="Proteomes" id="UP000325315">
    <property type="component" value="Unassembled WGS sequence"/>
</dbReference>
<reference evidence="2" key="1">
    <citation type="journal article" date="2019" name="Plant Biotechnol. J.">
        <title>Genome sequencing of the Australian wild diploid species Gossypium australe highlights disease resistance and delayed gland morphogenesis.</title>
        <authorList>
            <person name="Cai Y."/>
            <person name="Cai X."/>
            <person name="Wang Q."/>
            <person name="Wang P."/>
            <person name="Zhang Y."/>
            <person name="Cai C."/>
            <person name="Xu Y."/>
            <person name="Wang K."/>
            <person name="Zhou Z."/>
            <person name="Wang C."/>
            <person name="Geng S."/>
            <person name="Li B."/>
            <person name="Dong Q."/>
            <person name="Hou Y."/>
            <person name="Wang H."/>
            <person name="Ai P."/>
            <person name="Liu Z."/>
            <person name="Yi F."/>
            <person name="Sun M."/>
            <person name="An G."/>
            <person name="Cheng J."/>
            <person name="Zhang Y."/>
            <person name="Shi Q."/>
            <person name="Xie Y."/>
            <person name="Shi X."/>
            <person name="Chang Y."/>
            <person name="Huang F."/>
            <person name="Chen Y."/>
            <person name="Hong S."/>
            <person name="Mi L."/>
            <person name="Sun Q."/>
            <person name="Zhang L."/>
            <person name="Zhou B."/>
            <person name="Peng R."/>
            <person name="Zhang X."/>
            <person name="Liu F."/>
        </authorList>
    </citation>
    <scope>NUCLEOTIDE SEQUENCE [LARGE SCALE GENOMIC DNA]</scope>
    <source>
        <strain evidence="2">cv. PA1801</strain>
    </source>
</reference>
<comment type="caution">
    <text evidence="1">The sequence shown here is derived from an EMBL/GenBank/DDBJ whole genome shotgun (WGS) entry which is preliminary data.</text>
</comment>
<sequence>MLLLRSSLPFMDPSRGFVPIMMMNECWVPEGIPTSVKYDWVQCHFEASAQWNHISPSIQMVHRANLLFYSCILHIYATFSWTKCSGISSKPPPEASLRTRCGCAFRPIRTFLDASYLRNKDLLGWKKEVLTTSDPCDDQLIDV</sequence>
<organism evidence="1 2">
    <name type="scientific">Gossypium australe</name>
    <dbReference type="NCBI Taxonomy" id="47621"/>
    <lineage>
        <taxon>Eukaryota</taxon>
        <taxon>Viridiplantae</taxon>
        <taxon>Streptophyta</taxon>
        <taxon>Embryophyta</taxon>
        <taxon>Tracheophyta</taxon>
        <taxon>Spermatophyta</taxon>
        <taxon>Magnoliopsida</taxon>
        <taxon>eudicotyledons</taxon>
        <taxon>Gunneridae</taxon>
        <taxon>Pentapetalae</taxon>
        <taxon>rosids</taxon>
        <taxon>malvids</taxon>
        <taxon>Malvales</taxon>
        <taxon>Malvaceae</taxon>
        <taxon>Malvoideae</taxon>
        <taxon>Gossypium</taxon>
    </lineage>
</organism>
<evidence type="ECO:0000313" key="2">
    <source>
        <dbReference type="Proteomes" id="UP000325315"/>
    </source>
</evidence>
<proteinExistence type="predicted"/>
<dbReference type="AlphaFoldDB" id="A0A5B6VIK9"/>